<proteinExistence type="predicted"/>
<organism evidence="1 2">
    <name type="scientific">Coniosporium uncinatum</name>
    <dbReference type="NCBI Taxonomy" id="93489"/>
    <lineage>
        <taxon>Eukaryota</taxon>
        <taxon>Fungi</taxon>
        <taxon>Dikarya</taxon>
        <taxon>Ascomycota</taxon>
        <taxon>Pezizomycotina</taxon>
        <taxon>Dothideomycetes</taxon>
        <taxon>Dothideomycetes incertae sedis</taxon>
        <taxon>Coniosporium</taxon>
    </lineage>
</organism>
<dbReference type="Proteomes" id="UP001186974">
    <property type="component" value="Unassembled WGS sequence"/>
</dbReference>
<comment type="caution">
    <text evidence="1">The sequence shown here is derived from an EMBL/GenBank/DDBJ whole genome shotgun (WGS) entry which is preliminary data.</text>
</comment>
<sequence>MASNAAQSPVQTPKTKNTRLLIISDTHSQKLFPSTHSHHAFREPLPKADVLLHTGDLTMIGKLHEYEKTIEMLASIDAELKLVIAGNHDISLDEQFYKTDGKRMHRYDYDDMMPYKAKHMWKDQAKQKGITYLEEGMHEFELKSGVKFKVYASPYQPEFCDWAFPYEHDEDRFNPTSECLDGAKSIVQNPVPDFPEVDVMMTHGPPYRILDQVVRGKEYVGCPHLLRAAYRAKPRLHCFGHIHEGWGARRATWKEKAPKGTPKSVYDESVLTAEDVEVDPAKASREMAVYVDLSDSGPGPLKLGEETLMVNSSIMSVSFKPVQAPWLVDLELPCPG</sequence>
<gene>
    <name evidence="1" type="ORF">LTS18_003341</name>
</gene>
<evidence type="ECO:0000313" key="1">
    <source>
        <dbReference type="EMBL" id="KAK3062790.1"/>
    </source>
</evidence>
<reference evidence="1" key="1">
    <citation type="submission" date="2024-09" db="EMBL/GenBank/DDBJ databases">
        <title>Black Yeasts Isolated from many extreme environments.</title>
        <authorList>
            <person name="Coleine C."/>
            <person name="Stajich J.E."/>
            <person name="Selbmann L."/>
        </authorList>
    </citation>
    <scope>NUCLEOTIDE SEQUENCE</scope>
    <source>
        <strain evidence="1">CCFEE 5737</strain>
    </source>
</reference>
<accession>A0ACC3D6Y3</accession>
<keyword evidence="2" id="KW-1185">Reference proteome</keyword>
<dbReference type="EMBL" id="JAWDJW010007123">
    <property type="protein sequence ID" value="KAK3062790.1"/>
    <property type="molecule type" value="Genomic_DNA"/>
</dbReference>
<name>A0ACC3D6Y3_9PEZI</name>
<evidence type="ECO:0000313" key="2">
    <source>
        <dbReference type="Proteomes" id="UP001186974"/>
    </source>
</evidence>
<protein>
    <submittedName>
        <fullName evidence="1">Uncharacterized protein</fullName>
    </submittedName>
</protein>